<dbReference type="PANTHER" id="PTHR44591:SF3">
    <property type="entry name" value="RESPONSE REGULATORY DOMAIN-CONTAINING PROTEIN"/>
    <property type="match status" value="1"/>
</dbReference>
<protein>
    <submittedName>
        <fullName evidence="4">Response regulator</fullName>
    </submittedName>
</protein>
<dbReference type="AlphaFoldDB" id="A0A2I8F3I9"/>
<dbReference type="GO" id="GO:0000160">
    <property type="term" value="P:phosphorelay signal transduction system"/>
    <property type="evidence" value="ECO:0007669"/>
    <property type="project" value="InterPro"/>
</dbReference>
<evidence type="ECO:0000313" key="4">
    <source>
        <dbReference type="EMBL" id="AUT66333.1"/>
    </source>
</evidence>
<keyword evidence="1 2" id="KW-0597">Phosphoprotein</keyword>
<evidence type="ECO:0000313" key="5">
    <source>
        <dbReference type="Proteomes" id="UP000243502"/>
    </source>
</evidence>
<dbReference type="EMBL" id="CP026114">
    <property type="protein sequence ID" value="AUT66333.1"/>
    <property type="molecule type" value="Genomic_DNA"/>
</dbReference>
<accession>A0A2I8F3I9</accession>
<dbReference type="Pfam" id="PF00072">
    <property type="entry name" value="Response_reg"/>
    <property type="match status" value="1"/>
</dbReference>
<dbReference type="OrthoDB" id="9800897at2"/>
<evidence type="ECO:0000256" key="1">
    <source>
        <dbReference type="ARBA" id="ARBA00022553"/>
    </source>
</evidence>
<gene>
    <name evidence="4" type="ORF">C2L65_42180</name>
</gene>
<name>A0A2I8F3I9_9BURK</name>
<dbReference type="Proteomes" id="UP000243502">
    <property type="component" value="Chromosome 4"/>
</dbReference>
<dbReference type="SUPFAM" id="SSF52172">
    <property type="entry name" value="CheY-like"/>
    <property type="match status" value="1"/>
</dbReference>
<dbReference type="KEGG" id="pter:C2L65_42180"/>
<organism evidence="4 5">
    <name type="scientific">Paraburkholderia terrae</name>
    <dbReference type="NCBI Taxonomy" id="311230"/>
    <lineage>
        <taxon>Bacteria</taxon>
        <taxon>Pseudomonadati</taxon>
        <taxon>Pseudomonadota</taxon>
        <taxon>Betaproteobacteria</taxon>
        <taxon>Burkholderiales</taxon>
        <taxon>Burkholderiaceae</taxon>
        <taxon>Paraburkholderia</taxon>
    </lineage>
</organism>
<dbReference type="PROSITE" id="PS50110">
    <property type="entry name" value="RESPONSE_REGULATORY"/>
    <property type="match status" value="1"/>
</dbReference>
<dbReference type="PANTHER" id="PTHR44591">
    <property type="entry name" value="STRESS RESPONSE REGULATOR PROTEIN 1"/>
    <property type="match status" value="1"/>
</dbReference>
<feature type="modified residue" description="4-aspartylphosphate" evidence="2">
    <location>
        <position position="22"/>
    </location>
</feature>
<dbReference type="InterPro" id="IPR011006">
    <property type="entry name" value="CheY-like_superfamily"/>
</dbReference>
<sequence>MTRRAPVPIGQAARRPDLLLTDWDMPVIDGIELCRIFRNDPALASVPIILASSLSLPPADSPDLHNLFLQKPVDAVALLTAVSALAVVVVATDMSQADGKLDEELLWRPQ</sequence>
<dbReference type="InterPro" id="IPR050595">
    <property type="entry name" value="Bact_response_regulator"/>
</dbReference>
<proteinExistence type="predicted"/>
<dbReference type="RefSeq" id="WP_052426946.1">
    <property type="nucleotide sequence ID" value="NZ_CP026114.1"/>
</dbReference>
<evidence type="ECO:0000256" key="2">
    <source>
        <dbReference type="PROSITE-ProRule" id="PRU00169"/>
    </source>
</evidence>
<dbReference type="InterPro" id="IPR001789">
    <property type="entry name" value="Sig_transdc_resp-reg_receiver"/>
</dbReference>
<feature type="domain" description="Response regulatory" evidence="3">
    <location>
        <begin position="1"/>
        <end position="86"/>
    </location>
</feature>
<evidence type="ECO:0000259" key="3">
    <source>
        <dbReference type="PROSITE" id="PS50110"/>
    </source>
</evidence>
<dbReference type="Gene3D" id="3.40.50.2300">
    <property type="match status" value="1"/>
</dbReference>
<reference evidence="4 5" key="1">
    <citation type="submission" date="2018-01" db="EMBL/GenBank/DDBJ databases">
        <title>Species boundaries and ecological features among Paraburkholderia terrae DSMZ17804T, P. hospita DSMZ17164T and P. caribensis DSMZ13236T.</title>
        <authorList>
            <person name="Pratama A.A."/>
        </authorList>
    </citation>
    <scope>NUCLEOTIDE SEQUENCE [LARGE SCALE GENOMIC DNA]</scope>
    <source>
        <strain evidence="4 5">DSM 17804</strain>
    </source>
</reference>